<accession>A0ABR1JFM5</accession>
<reference evidence="1 2" key="1">
    <citation type="submission" date="2024-01" db="EMBL/GenBank/DDBJ databases">
        <title>A draft genome for the cacao thread blight pathogen Marasmiellus scandens.</title>
        <authorList>
            <person name="Baruah I.K."/>
            <person name="Leung J."/>
            <person name="Bukari Y."/>
            <person name="Amoako-Attah I."/>
            <person name="Meinhardt L.W."/>
            <person name="Bailey B.A."/>
            <person name="Cohen S.P."/>
        </authorList>
    </citation>
    <scope>NUCLEOTIDE SEQUENCE [LARGE SCALE GENOMIC DNA]</scope>
    <source>
        <strain evidence="1 2">GH-19</strain>
    </source>
</reference>
<sequence length="254" mass="28194">MSVPATFDAFVPSAASDLISRATFQARYIPLSILRALDFEKQFKASYDLAQKVTSTAVFNHCLRCYYFSLLVLHSGFPSNTPGVAQISRDELFKRVFLTSVLHDVALSHDESVLTHPAHGMSFELQGGIMTYEHLHEKYPSLDVVQVGDIVQGIMLHTTHFTRGASSATGILILLSTVFDLLGYSGLGPDVFEKMLHRDSVREIEDAFPRENMKDEVVQDVTKMLKEKTNCLISHGDPAFIEKVKAVDALANSN</sequence>
<keyword evidence="2" id="KW-1185">Reference proteome</keyword>
<evidence type="ECO:0000313" key="1">
    <source>
        <dbReference type="EMBL" id="KAK7457103.1"/>
    </source>
</evidence>
<evidence type="ECO:0008006" key="3">
    <source>
        <dbReference type="Google" id="ProtNLM"/>
    </source>
</evidence>
<name>A0ABR1JFM5_9AGAR</name>
<dbReference type="Proteomes" id="UP001498398">
    <property type="component" value="Unassembled WGS sequence"/>
</dbReference>
<dbReference type="PANTHER" id="PTHR35569:SF1">
    <property type="entry name" value="CYANAMIDE HYDRATASE DDI2-RELATED"/>
    <property type="match status" value="1"/>
</dbReference>
<dbReference type="EMBL" id="JBANRG010000020">
    <property type="protein sequence ID" value="KAK7457103.1"/>
    <property type="molecule type" value="Genomic_DNA"/>
</dbReference>
<comment type="caution">
    <text evidence="1">The sequence shown here is derived from an EMBL/GenBank/DDBJ whole genome shotgun (WGS) entry which is preliminary data.</text>
</comment>
<protein>
    <recommendedName>
        <fullName evidence="3">HD/PDEase domain-containing protein</fullName>
    </recommendedName>
</protein>
<evidence type="ECO:0000313" key="2">
    <source>
        <dbReference type="Proteomes" id="UP001498398"/>
    </source>
</evidence>
<gene>
    <name evidence="1" type="ORF">VKT23_010405</name>
</gene>
<organism evidence="1 2">
    <name type="scientific">Marasmiellus scandens</name>
    <dbReference type="NCBI Taxonomy" id="2682957"/>
    <lineage>
        <taxon>Eukaryota</taxon>
        <taxon>Fungi</taxon>
        <taxon>Dikarya</taxon>
        <taxon>Basidiomycota</taxon>
        <taxon>Agaricomycotina</taxon>
        <taxon>Agaricomycetes</taxon>
        <taxon>Agaricomycetidae</taxon>
        <taxon>Agaricales</taxon>
        <taxon>Marasmiineae</taxon>
        <taxon>Omphalotaceae</taxon>
        <taxon>Marasmiellus</taxon>
    </lineage>
</organism>
<proteinExistence type="predicted"/>
<dbReference type="PANTHER" id="PTHR35569">
    <property type="entry name" value="CYANAMIDE HYDRATASE DDI2-RELATED"/>
    <property type="match status" value="1"/>
</dbReference>